<dbReference type="Proteomes" id="UP000217726">
    <property type="component" value="Unassembled WGS sequence"/>
</dbReference>
<dbReference type="InterPro" id="IPR036388">
    <property type="entry name" value="WH-like_DNA-bd_sf"/>
</dbReference>
<accession>A0A285F922</accession>
<keyword evidence="1" id="KW-1133">Transmembrane helix</keyword>
<sequence length="152" mass="17442">MRNLWTLFLLFILICSPALASTNGYEVSPYTGPERGMYEGGGDDATLTFWELPLSLQIVYISGLLGALLAVYKFLPLLLGKVRQNCKKQNRDEIFKFITANPGNTISDIEKHLKLNRSTIRYHLKMLQIFNKIKYVRKGKFVMVFENISRCT</sequence>
<organism evidence="3 4">
    <name type="scientific">Methanohalophilus euhalobius</name>
    <dbReference type="NCBI Taxonomy" id="51203"/>
    <lineage>
        <taxon>Archaea</taxon>
        <taxon>Methanobacteriati</taxon>
        <taxon>Methanobacteriota</taxon>
        <taxon>Stenosarchaea group</taxon>
        <taxon>Methanomicrobia</taxon>
        <taxon>Methanosarcinales</taxon>
        <taxon>Methanosarcinaceae</taxon>
        <taxon>Methanohalophilus</taxon>
    </lineage>
</organism>
<evidence type="ECO:0000256" key="1">
    <source>
        <dbReference type="SAM" id="Phobius"/>
    </source>
</evidence>
<dbReference type="PANTHER" id="PTHR36216:SF1">
    <property type="entry name" value="HTH ARSR-TYPE DOMAIN-CONTAINING PROTEIN"/>
    <property type="match status" value="1"/>
</dbReference>
<dbReference type="SUPFAM" id="SSF46785">
    <property type="entry name" value="Winged helix' DNA-binding domain"/>
    <property type="match status" value="1"/>
</dbReference>
<proteinExistence type="predicted"/>
<feature type="domain" description="HTH arsR-type" evidence="2">
    <location>
        <begin position="100"/>
        <end position="127"/>
    </location>
</feature>
<dbReference type="EMBL" id="OBDR01000003">
    <property type="protein sequence ID" value="SNY07815.1"/>
    <property type="molecule type" value="Genomic_DNA"/>
</dbReference>
<dbReference type="RefSeq" id="WP_241646093.1">
    <property type="nucleotide sequence ID" value="NZ_OBDR01000003.1"/>
</dbReference>
<keyword evidence="4" id="KW-1185">Reference proteome</keyword>
<evidence type="ECO:0000313" key="4">
    <source>
        <dbReference type="Proteomes" id="UP000217726"/>
    </source>
</evidence>
<gene>
    <name evidence="3" type="ORF">SAMN06295989_103218</name>
</gene>
<reference evidence="4" key="1">
    <citation type="submission" date="2017-09" db="EMBL/GenBank/DDBJ databases">
        <authorList>
            <person name="Varghese N."/>
            <person name="Submissions S."/>
        </authorList>
    </citation>
    <scope>NUCLEOTIDE SEQUENCE [LARGE SCALE GENOMIC DNA]</scope>
    <source>
        <strain evidence="4">WG-1MB</strain>
    </source>
</reference>
<feature type="transmembrane region" description="Helical" evidence="1">
    <location>
        <begin position="58"/>
        <end position="79"/>
    </location>
</feature>
<keyword evidence="1" id="KW-0812">Transmembrane</keyword>
<evidence type="ECO:0000259" key="2">
    <source>
        <dbReference type="Pfam" id="PF01022"/>
    </source>
</evidence>
<protein>
    <submittedName>
        <fullName evidence="3">Regulatory protein, arsR family</fullName>
    </submittedName>
</protein>
<dbReference type="PANTHER" id="PTHR36216">
    <property type="entry name" value="TRANSCRIPTIONAL REGULATOR, TRMB"/>
    <property type="match status" value="1"/>
</dbReference>
<dbReference type="AlphaFoldDB" id="A0A285F922"/>
<dbReference type="InterPro" id="IPR001845">
    <property type="entry name" value="HTH_ArsR_DNA-bd_dom"/>
</dbReference>
<keyword evidence="1" id="KW-0472">Membrane</keyword>
<dbReference type="Gene3D" id="1.10.10.10">
    <property type="entry name" value="Winged helix-like DNA-binding domain superfamily/Winged helix DNA-binding domain"/>
    <property type="match status" value="1"/>
</dbReference>
<dbReference type="Pfam" id="PF01022">
    <property type="entry name" value="HTH_5"/>
    <property type="match status" value="1"/>
</dbReference>
<dbReference type="InterPro" id="IPR036390">
    <property type="entry name" value="WH_DNA-bd_sf"/>
</dbReference>
<dbReference type="GO" id="GO:0003700">
    <property type="term" value="F:DNA-binding transcription factor activity"/>
    <property type="evidence" value="ECO:0007669"/>
    <property type="project" value="InterPro"/>
</dbReference>
<name>A0A285F922_9EURY</name>
<evidence type="ECO:0000313" key="3">
    <source>
        <dbReference type="EMBL" id="SNY07815.1"/>
    </source>
</evidence>